<accession>A0ABR2IAX6</accession>
<name>A0ABR2IAX6_9PEZI</name>
<sequence length="371" mass="41902">MDFSSFAKQIVNMATGKGPQDAVADNSNRILAAKEVSDLGCIIRARFDGLIRYYLVAHEAAANFPKGWETGDPSAIMPPRSYPDDLKCIYLRKPGITEFFDQSKPAHMRPSAEYPVAVEPIGQELKGIQDVTGTASADYETFVKLNKIATPRFGKRLCDDRISIVSHPRINNQRPMVMKIVEFPDQWRFPQDPGASAVVINGLNADWDDDFSEETMWMEIRMHQHVVARLDGLAPQFLGLVTERGRGVIGYVSEFIQDAKNFKQLFEDAYAAGDTEYRPSDADREACLATLKRLHDAALHHGDLHPGNVLRRTDGSVILIDFESTNHMDRDGLVFDSYRTAKSEKQQMERWLGWTASEWHQRHKESGDDID</sequence>
<dbReference type="InterPro" id="IPR000719">
    <property type="entry name" value="Prot_kinase_dom"/>
</dbReference>
<organism evidence="2 3">
    <name type="scientific">Apiospora arundinis</name>
    <dbReference type="NCBI Taxonomy" id="335852"/>
    <lineage>
        <taxon>Eukaryota</taxon>
        <taxon>Fungi</taxon>
        <taxon>Dikarya</taxon>
        <taxon>Ascomycota</taxon>
        <taxon>Pezizomycotina</taxon>
        <taxon>Sordariomycetes</taxon>
        <taxon>Xylariomycetidae</taxon>
        <taxon>Amphisphaeriales</taxon>
        <taxon>Apiosporaceae</taxon>
        <taxon>Apiospora</taxon>
    </lineage>
</organism>
<dbReference type="Proteomes" id="UP001390339">
    <property type="component" value="Unassembled WGS sequence"/>
</dbReference>
<evidence type="ECO:0000313" key="2">
    <source>
        <dbReference type="EMBL" id="KAK8860147.1"/>
    </source>
</evidence>
<dbReference type="EMBL" id="JAPCWZ010000006">
    <property type="protein sequence ID" value="KAK8860147.1"/>
    <property type="molecule type" value="Genomic_DNA"/>
</dbReference>
<gene>
    <name evidence="2" type="ORF">PGQ11_010881</name>
</gene>
<feature type="domain" description="Protein kinase" evidence="1">
    <location>
        <begin position="142"/>
        <end position="371"/>
    </location>
</feature>
<evidence type="ECO:0000259" key="1">
    <source>
        <dbReference type="PROSITE" id="PS50011"/>
    </source>
</evidence>
<proteinExistence type="predicted"/>
<reference evidence="2 3" key="1">
    <citation type="journal article" date="2024" name="IMA Fungus">
        <title>Apiospora arundinis, a panoply of carbohydrate-active enzymes and secondary metabolites.</title>
        <authorList>
            <person name="Sorensen T."/>
            <person name="Petersen C."/>
            <person name="Muurmann A.T."/>
            <person name="Christiansen J.V."/>
            <person name="Brundto M.L."/>
            <person name="Overgaard C.K."/>
            <person name="Boysen A.T."/>
            <person name="Wollenberg R.D."/>
            <person name="Larsen T.O."/>
            <person name="Sorensen J.L."/>
            <person name="Nielsen K.L."/>
            <person name="Sondergaard T.E."/>
        </authorList>
    </citation>
    <scope>NUCLEOTIDE SEQUENCE [LARGE SCALE GENOMIC DNA]</scope>
    <source>
        <strain evidence="2 3">AAU 773</strain>
    </source>
</reference>
<dbReference type="InterPro" id="IPR011009">
    <property type="entry name" value="Kinase-like_dom_sf"/>
</dbReference>
<keyword evidence="3" id="KW-1185">Reference proteome</keyword>
<evidence type="ECO:0000313" key="3">
    <source>
        <dbReference type="Proteomes" id="UP001390339"/>
    </source>
</evidence>
<dbReference type="PROSITE" id="PS50011">
    <property type="entry name" value="PROTEIN_KINASE_DOM"/>
    <property type="match status" value="1"/>
</dbReference>
<protein>
    <recommendedName>
        <fullName evidence="1">Protein kinase domain-containing protein</fullName>
    </recommendedName>
</protein>
<dbReference type="SUPFAM" id="SSF56112">
    <property type="entry name" value="Protein kinase-like (PK-like)"/>
    <property type="match status" value="1"/>
</dbReference>
<dbReference type="InterPro" id="IPR002575">
    <property type="entry name" value="Aminoglycoside_PTrfase"/>
</dbReference>
<comment type="caution">
    <text evidence="2">The sequence shown here is derived from an EMBL/GenBank/DDBJ whole genome shotgun (WGS) entry which is preliminary data.</text>
</comment>
<dbReference type="Gene3D" id="1.10.510.10">
    <property type="entry name" value="Transferase(Phosphotransferase) domain 1"/>
    <property type="match status" value="1"/>
</dbReference>
<dbReference type="Pfam" id="PF01636">
    <property type="entry name" value="APH"/>
    <property type="match status" value="1"/>
</dbReference>